<reference evidence="1 2" key="1">
    <citation type="journal article" date="2022" name="Hortic Res">
        <title>A haplotype resolved chromosomal level avocado genome allows analysis of novel avocado genes.</title>
        <authorList>
            <person name="Nath O."/>
            <person name="Fletcher S.J."/>
            <person name="Hayward A."/>
            <person name="Shaw L.M."/>
            <person name="Masouleh A.K."/>
            <person name="Furtado A."/>
            <person name="Henry R.J."/>
            <person name="Mitter N."/>
        </authorList>
    </citation>
    <scope>NUCLEOTIDE SEQUENCE [LARGE SCALE GENOMIC DNA]</scope>
    <source>
        <strain evidence="2">cv. Hass</strain>
    </source>
</reference>
<proteinExistence type="predicted"/>
<evidence type="ECO:0000313" key="1">
    <source>
        <dbReference type="EMBL" id="KAJ8649149.1"/>
    </source>
</evidence>
<organism evidence="1 2">
    <name type="scientific">Persea americana</name>
    <name type="common">Avocado</name>
    <dbReference type="NCBI Taxonomy" id="3435"/>
    <lineage>
        <taxon>Eukaryota</taxon>
        <taxon>Viridiplantae</taxon>
        <taxon>Streptophyta</taxon>
        <taxon>Embryophyta</taxon>
        <taxon>Tracheophyta</taxon>
        <taxon>Spermatophyta</taxon>
        <taxon>Magnoliopsida</taxon>
        <taxon>Magnoliidae</taxon>
        <taxon>Laurales</taxon>
        <taxon>Lauraceae</taxon>
        <taxon>Persea</taxon>
    </lineage>
</organism>
<dbReference type="EMBL" id="CM056809">
    <property type="protein sequence ID" value="KAJ8649149.1"/>
    <property type="molecule type" value="Genomic_DNA"/>
</dbReference>
<accession>A0ACC2MTV7</accession>
<protein>
    <submittedName>
        <fullName evidence="1">Uncharacterized protein</fullName>
    </submittedName>
</protein>
<sequence length="334" mass="36857">MVSDQELANGVASVLRQSDPNAVNSVNGVVKQLEAKLGLDLSDKTPFIRDQIDLILRSSSYQIPIPKDHFALQHHPQFQITHPPIPFPPPLHHRDLHFPGPPPPSQPQPLPQQQPPPPPPPPIAVASSAPETPKESSQTGGKRRGGPGGLTKVCGVSPELQTIVGEPALPRTEIVKQLWAYIRKNNLQDPSNKRKIICNDALRLVFETDCTDMFKMNKLLAKHIIPLEPSKDSTPDPKRLKAAVVGSATKCTESSPPAVIISDALAKFFGTGEREMLQSEAVRRVWEYVRVNQLEDPLNSMVILCDSKLRELFGCESLSGYGISQMLLRHFYGR</sequence>
<gene>
    <name evidence="1" type="ORF">MRB53_002172</name>
</gene>
<name>A0ACC2MTV7_PERAE</name>
<keyword evidence="2" id="KW-1185">Reference proteome</keyword>
<dbReference type="Proteomes" id="UP001234297">
    <property type="component" value="Chromosome 1"/>
</dbReference>
<comment type="caution">
    <text evidence="1">The sequence shown here is derived from an EMBL/GenBank/DDBJ whole genome shotgun (WGS) entry which is preliminary data.</text>
</comment>
<evidence type="ECO:0000313" key="2">
    <source>
        <dbReference type="Proteomes" id="UP001234297"/>
    </source>
</evidence>